<evidence type="ECO:0000313" key="3">
    <source>
        <dbReference type="EMBL" id="MBO1900967.1"/>
    </source>
</evidence>
<feature type="coiled-coil region" evidence="1">
    <location>
        <begin position="138"/>
        <end position="191"/>
    </location>
</feature>
<protein>
    <submittedName>
        <fullName evidence="3">Uncharacterized protein</fullName>
    </submittedName>
</protein>
<dbReference type="AlphaFoldDB" id="A0A939MLR9"/>
<keyword evidence="4" id="KW-1185">Reference proteome</keyword>
<proteinExistence type="predicted"/>
<evidence type="ECO:0000313" key="4">
    <source>
        <dbReference type="Proteomes" id="UP000664382"/>
    </source>
</evidence>
<comment type="caution">
    <text evidence="3">The sequence shown here is derived from an EMBL/GenBank/DDBJ whole genome shotgun (WGS) entry which is preliminary data.</text>
</comment>
<dbReference type="EMBL" id="JAGDYM010000004">
    <property type="protein sequence ID" value="MBO1900967.1"/>
    <property type="molecule type" value="Genomic_DNA"/>
</dbReference>
<evidence type="ECO:0000256" key="1">
    <source>
        <dbReference type="SAM" id="Coils"/>
    </source>
</evidence>
<dbReference type="RefSeq" id="WP_208095922.1">
    <property type="nucleotide sequence ID" value="NZ_JAGDYM010000004.1"/>
</dbReference>
<gene>
    <name evidence="3" type="ORF">J4H92_03265</name>
</gene>
<dbReference type="Proteomes" id="UP000664382">
    <property type="component" value="Unassembled WGS sequence"/>
</dbReference>
<sequence>MAGFWGRRDREEEARLAAADSGLALRARTALVTADERIRVTQDELAFAVAELGEPATAELRVGLEAVREHLTEAFQLHQLNHDEIPDTAEELRTRNARIVQLCEWAEEVLDERTEPLKAKIERVRAAPQLLAGIRRETAELQQRLPQMRETIARLQRHYSEAALQRVRITADEAERVLEFALHSADVAERRRAAGRNEEANLALETAIETVRRADAIIDGVDEFEIEAMRAQSTLAEVIADSRGDLIAAAGLSGSPPVAEAMRGLEAALGRLASGGAASDPFADLAALSGANAALDEAVARARERAARPLPSIEHVRHDLAAADRALGVASGLINGHRGWIGADARTRFAEAQRIRTEIEPLIPSEETREEAQQLARRVAQLAGEAVQLAQRDIDSSRPDDDDWGPRGGRGDGPRGGRGGSPLGDSGNILGPVLGGVILGGLLGEIFD</sequence>
<feature type="region of interest" description="Disordered" evidence="2">
    <location>
        <begin position="390"/>
        <end position="426"/>
    </location>
</feature>
<accession>A0A939MLR9</accession>
<keyword evidence="1" id="KW-0175">Coiled coil</keyword>
<organism evidence="3 4">
    <name type="scientific">Leucobacter weissii</name>
    <dbReference type="NCBI Taxonomy" id="1983706"/>
    <lineage>
        <taxon>Bacteria</taxon>
        <taxon>Bacillati</taxon>
        <taxon>Actinomycetota</taxon>
        <taxon>Actinomycetes</taxon>
        <taxon>Micrococcales</taxon>
        <taxon>Microbacteriaceae</taxon>
        <taxon>Leucobacter</taxon>
    </lineage>
</organism>
<name>A0A939MLR9_9MICO</name>
<evidence type="ECO:0000256" key="2">
    <source>
        <dbReference type="SAM" id="MobiDB-lite"/>
    </source>
</evidence>
<reference evidence="3" key="1">
    <citation type="submission" date="2021-03" db="EMBL/GenBank/DDBJ databases">
        <title>Leucobacter chromiisoli sp. nov., isolated from chromium-containing soil of chemical plant.</title>
        <authorList>
            <person name="Xu Z."/>
        </authorList>
    </citation>
    <scope>NUCLEOTIDE SEQUENCE</scope>
    <source>
        <strain evidence="3">S27</strain>
    </source>
</reference>